<evidence type="ECO:0000259" key="2">
    <source>
        <dbReference type="Pfam" id="PF00582"/>
    </source>
</evidence>
<dbReference type="Gene3D" id="3.40.50.620">
    <property type="entry name" value="HUPs"/>
    <property type="match status" value="1"/>
</dbReference>
<organism evidence="3 4">
    <name type="scientific">Micromonospora cremea</name>
    <dbReference type="NCBI Taxonomy" id="709881"/>
    <lineage>
        <taxon>Bacteria</taxon>
        <taxon>Bacillati</taxon>
        <taxon>Actinomycetota</taxon>
        <taxon>Actinomycetes</taxon>
        <taxon>Micromonosporales</taxon>
        <taxon>Micromonosporaceae</taxon>
        <taxon>Micromonospora</taxon>
    </lineage>
</organism>
<dbReference type="InterPro" id="IPR006015">
    <property type="entry name" value="Universal_stress_UspA"/>
</dbReference>
<name>A0A1N6BBX3_9ACTN</name>
<dbReference type="SUPFAM" id="SSF52402">
    <property type="entry name" value="Adenine nucleotide alpha hydrolases-like"/>
    <property type="match status" value="1"/>
</dbReference>
<dbReference type="EMBL" id="FSQT01000002">
    <property type="protein sequence ID" value="SIN43899.1"/>
    <property type="molecule type" value="Genomic_DNA"/>
</dbReference>
<proteinExistence type="inferred from homology"/>
<dbReference type="Pfam" id="PF00582">
    <property type="entry name" value="Usp"/>
    <property type="match status" value="1"/>
</dbReference>
<evidence type="ECO:0000313" key="4">
    <source>
        <dbReference type="Proteomes" id="UP000185124"/>
    </source>
</evidence>
<sequence>MPLAYDPEQLRAEEEWVLAEAVAGWAERHPEVAGWAERHPEVRVRRRLVAAAPVAALVPESADARLAVVGAHGRGSLGGLLLGSVSHAVLHHARSPLAIVRHRRGHSAG</sequence>
<feature type="domain" description="UspA" evidence="2">
    <location>
        <begin position="6"/>
        <end position="101"/>
    </location>
</feature>
<protein>
    <submittedName>
        <fullName evidence="3">Universal stress protein family protein</fullName>
    </submittedName>
</protein>
<accession>A0A1N6BBX3</accession>
<dbReference type="PRINTS" id="PR01438">
    <property type="entry name" value="UNVRSLSTRESS"/>
</dbReference>
<keyword evidence="4" id="KW-1185">Reference proteome</keyword>
<dbReference type="InterPro" id="IPR014729">
    <property type="entry name" value="Rossmann-like_a/b/a_fold"/>
</dbReference>
<dbReference type="InterPro" id="IPR006016">
    <property type="entry name" value="UspA"/>
</dbReference>
<gene>
    <name evidence="3" type="ORF">SAMN04489832_7133</name>
</gene>
<dbReference type="STRING" id="709881.SAMN04489832_7133"/>
<evidence type="ECO:0000256" key="1">
    <source>
        <dbReference type="ARBA" id="ARBA00008791"/>
    </source>
</evidence>
<dbReference type="Proteomes" id="UP000185124">
    <property type="component" value="Unassembled WGS sequence"/>
</dbReference>
<dbReference type="AlphaFoldDB" id="A0A1N6BBX3"/>
<evidence type="ECO:0000313" key="3">
    <source>
        <dbReference type="EMBL" id="SIN43899.1"/>
    </source>
</evidence>
<reference evidence="4" key="1">
    <citation type="submission" date="2016-12" db="EMBL/GenBank/DDBJ databases">
        <authorList>
            <person name="Varghese N."/>
            <person name="Submissions S."/>
        </authorList>
    </citation>
    <scope>NUCLEOTIDE SEQUENCE [LARGE SCALE GENOMIC DNA]</scope>
    <source>
        <strain evidence="4">DSM 45599</strain>
    </source>
</reference>
<comment type="similarity">
    <text evidence="1">Belongs to the universal stress protein A family.</text>
</comment>